<evidence type="ECO:0000313" key="4">
    <source>
        <dbReference type="EMBL" id="GKU94973.1"/>
    </source>
</evidence>
<dbReference type="Proteomes" id="UP001054252">
    <property type="component" value="Unassembled WGS sequence"/>
</dbReference>
<reference evidence="4 5" key="1">
    <citation type="journal article" date="2021" name="Commun. Biol.">
        <title>The genome of Shorea leprosula (Dipterocarpaceae) highlights the ecological relevance of drought in aseasonal tropical rainforests.</title>
        <authorList>
            <person name="Ng K.K.S."/>
            <person name="Kobayashi M.J."/>
            <person name="Fawcett J.A."/>
            <person name="Hatakeyama M."/>
            <person name="Paape T."/>
            <person name="Ng C.H."/>
            <person name="Ang C.C."/>
            <person name="Tnah L.H."/>
            <person name="Lee C.T."/>
            <person name="Nishiyama T."/>
            <person name="Sese J."/>
            <person name="O'Brien M.J."/>
            <person name="Copetti D."/>
            <person name="Mohd Noor M.I."/>
            <person name="Ong R.C."/>
            <person name="Putra M."/>
            <person name="Sireger I.Z."/>
            <person name="Indrioko S."/>
            <person name="Kosugi Y."/>
            <person name="Izuno A."/>
            <person name="Isagi Y."/>
            <person name="Lee S.L."/>
            <person name="Shimizu K.K."/>
        </authorList>
    </citation>
    <scope>NUCLEOTIDE SEQUENCE [LARGE SCALE GENOMIC DNA]</scope>
    <source>
        <strain evidence="4">214</strain>
    </source>
</reference>
<dbReference type="EMBL" id="BPVZ01000008">
    <property type="protein sequence ID" value="GKU94973.1"/>
    <property type="molecule type" value="Genomic_DNA"/>
</dbReference>
<proteinExistence type="inferred from homology"/>
<dbReference type="GO" id="GO:0003677">
    <property type="term" value="F:DNA binding"/>
    <property type="evidence" value="ECO:0007669"/>
    <property type="project" value="TreeGrafter"/>
</dbReference>
<dbReference type="GO" id="GO:0006334">
    <property type="term" value="P:nucleosome assembly"/>
    <property type="evidence" value="ECO:0007669"/>
    <property type="project" value="TreeGrafter"/>
</dbReference>
<name>A0AAV5I1H1_9ROSI</name>
<keyword evidence="5" id="KW-1185">Reference proteome</keyword>
<comment type="similarity">
    <text evidence="1">Belongs to the SPT2 family.</text>
</comment>
<organism evidence="4 5">
    <name type="scientific">Rubroshorea leprosula</name>
    <dbReference type="NCBI Taxonomy" id="152421"/>
    <lineage>
        <taxon>Eukaryota</taxon>
        <taxon>Viridiplantae</taxon>
        <taxon>Streptophyta</taxon>
        <taxon>Embryophyta</taxon>
        <taxon>Tracheophyta</taxon>
        <taxon>Spermatophyta</taxon>
        <taxon>Magnoliopsida</taxon>
        <taxon>eudicotyledons</taxon>
        <taxon>Gunneridae</taxon>
        <taxon>Pentapetalae</taxon>
        <taxon>rosids</taxon>
        <taxon>malvids</taxon>
        <taxon>Malvales</taxon>
        <taxon>Dipterocarpaceae</taxon>
        <taxon>Rubroshorea</taxon>
    </lineage>
</organism>
<feature type="region of interest" description="Disordered" evidence="3">
    <location>
        <begin position="1"/>
        <end position="82"/>
    </location>
</feature>
<dbReference type="GO" id="GO:0042393">
    <property type="term" value="F:histone binding"/>
    <property type="evidence" value="ECO:0007669"/>
    <property type="project" value="TreeGrafter"/>
</dbReference>
<evidence type="ECO:0000256" key="3">
    <source>
        <dbReference type="SAM" id="MobiDB-lite"/>
    </source>
</evidence>
<evidence type="ECO:0000313" key="5">
    <source>
        <dbReference type="Proteomes" id="UP001054252"/>
    </source>
</evidence>
<comment type="caution">
    <text evidence="4">The sequence shown here is derived from an EMBL/GenBank/DDBJ whole genome shotgun (WGS) entry which is preliminary data.</text>
</comment>
<feature type="region of interest" description="Disordered" evidence="3">
    <location>
        <begin position="176"/>
        <end position="439"/>
    </location>
</feature>
<dbReference type="PANTHER" id="PTHR22691:SF8">
    <property type="entry name" value="PROTEIN SPT2 HOMOLOG"/>
    <property type="match status" value="1"/>
</dbReference>
<dbReference type="GO" id="GO:0006360">
    <property type="term" value="P:transcription by RNA polymerase I"/>
    <property type="evidence" value="ECO:0007669"/>
    <property type="project" value="TreeGrafter"/>
</dbReference>
<feature type="compositionally biased region" description="Low complexity" evidence="3">
    <location>
        <begin position="366"/>
        <end position="377"/>
    </location>
</feature>
<feature type="compositionally biased region" description="Polar residues" evidence="3">
    <location>
        <begin position="302"/>
        <end position="316"/>
    </location>
</feature>
<evidence type="ECO:0008006" key="6">
    <source>
        <dbReference type="Google" id="ProtNLM"/>
    </source>
</evidence>
<feature type="compositionally biased region" description="Basic and acidic residues" evidence="3">
    <location>
        <begin position="43"/>
        <end position="72"/>
    </location>
</feature>
<feature type="region of interest" description="Disordered" evidence="3">
    <location>
        <begin position="453"/>
        <end position="490"/>
    </location>
</feature>
<dbReference type="PANTHER" id="PTHR22691">
    <property type="entry name" value="YEAST SPT2-RELATED"/>
    <property type="match status" value="1"/>
</dbReference>
<feature type="compositionally biased region" description="Basic residues" evidence="3">
    <location>
        <begin position="478"/>
        <end position="490"/>
    </location>
</feature>
<dbReference type="AlphaFoldDB" id="A0AAV5I1H1"/>
<feature type="compositionally biased region" description="Polar residues" evidence="3">
    <location>
        <begin position="248"/>
        <end position="262"/>
    </location>
</feature>
<evidence type="ECO:0000256" key="2">
    <source>
        <dbReference type="ARBA" id="ARBA00023054"/>
    </source>
</evidence>
<sequence>MAGYDGDEYEDYDGYDMEGEQQYEEGYEEQEEEEEEEEEAEEEDHKPTEEEMEYLELRQRLKESIRQKRKTESGSLLNAREKEKKLPYDNYGSFFGPSQPVIAQRVIQESKSFLENEQLVSKMLECKNSKKFYPTSNSSGSKLGVNDWPPKISELKKKVEKLKMARDYSFLSDDVKLPVPAKEPPPRIISVPNSEARPAHMALKSKQPLGNGSRNVQGVREERKSVSLNGHSHPKSGSYKPTSAFKPNLTSIDSKKQLSVNNGIGPGRPTGAKALPSKMSVAAMEKKIPAPGVKNLPPNMQKALSSKMQLSNSKQAWEQKKGSQELANSGILSKKPVPPSISKQAVPSLMLKRPAPSSTLKRPAPSSMSIQLSMSSSKLRPQMSKPLKQVSSHASSQFQKLKKKPLSEDEKALSMIRRMFNTPRFVGRDDDDYDDDDGDIMEASFDEIMREEKRSAKIARKEDEEQQRLIEEEERRERMRKSAKKQKLSH</sequence>
<keyword evidence="2" id="KW-0175">Coiled coil</keyword>
<dbReference type="InterPro" id="IPR013256">
    <property type="entry name" value="Chromatin_SPT2"/>
</dbReference>
<accession>A0AAV5I1H1</accession>
<feature type="compositionally biased region" description="Polar residues" evidence="3">
    <location>
        <begin position="389"/>
        <end position="399"/>
    </location>
</feature>
<protein>
    <recommendedName>
        <fullName evidence="6">Protein SPT2 homolog</fullName>
    </recommendedName>
</protein>
<dbReference type="Pfam" id="PF08243">
    <property type="entry name" value="SPT2"/>
    <property type="match status" value="1"/>
</dbReference>
<evidence type="ECO:0000256" key="1">
    <source>
        <dbReference type="ARBA" id="ARBA00006461"/>
    </source>
</evidence>
<dbReference type="SMART" id="SM00784">
    <property type="entry name" value="SPT2"/>
    <property type="match status" value="1"/>
</dbReference>
<dbReference type="GO" id="GO:0005730">
    <property type="term" value="C:nucleolus"/>
    <property type="evidence" value="ECO:0007669"/>
    <property type="project" value="TreeGrafter"/>
</dbReference>
<feature type="compositionally biased region" description="Acidic residues" evidence="3">
    <location>
        <begin position="1"/>
        <end position="42"/>
    </location>
</feature>
<feature type="compositionally biased region" description="Basic and acidic residues" evidence="3">
    <location>
        <begin position="453"/>
        <end position="477"/>
    </location>
</feature>
<gene>
    <name evidence="4" type="ORF">SLEP1_g8394</name>
</gene>
<feature type="compositionally biased region" description="Acidic residues" evidence="3">
    <location>
        <begin position="429"/>
        <end position="439"/>
    </location>
</feature>